<evidence type="ECO:0000256" key="1">
    <source>
        <dbReference type="SAM" id="MobiDB-lite"/>
    </source>
</evidence>
<feature type="region of interest" description="Disordered" evidence="1">
    <location>
        <begin position="1"/>
        <end position="26"/>
    </location>
</feature>
<sequence>MSRLKQFHEENRRADIERRQQRHRAA</sequence>
<dbReference type="EMBL" id="JACHEJ010000009">
    <property type="protein sequence ID" value="MBB6181380.1"/>
    <property type="molecule type" value="Genomic_DNA"/>
</dbReference>
<evidence type="ECO:0000313" key="3">
    <source>
        <dbReference type="Proteomes" id="UP000535501"/>
    </source>
</evidence>
<organism evidence="2 3">
    <name type="scientific">Pseudorhizobium flavum</name>
    <dbReference type="NCBI Taxonomy" id="1335061"/>
    <lineage>
        <taxon>Bacteria</taxon>
        <taxon>Pseudomonadati</taxon>
        <taxon>Pseudomonadota</taxon>
        <taxon>Alphaproteobacteria</taxon>
        <taxon>Hyphomicrobiales</taxon>
        <taxon>Rhizobiaceae</taxon>
        <taxon>Rhizobium/Agrobacterium group</taxon>
        <taxon>Pseudorhizobium</taxon>
    </lineage>
</organism>
<dbReference type="Proteomes" id="UP000535501">
    <property type="component" value="Unassembled WGS sequence"/>
</dbReference>
<proteinExistence type="predicted"/>
<comment type="caution">
    <text evidence="2">The sequence shown here is derived from an EMBL/GenBank/DDBJ whole genome shotgun (WGS) entry which is preliminary data.</text>
</comment>
<name>A0A7W9YZQ5_9HYPH</name>
<feature type="compositionally biased region" description="Basic and acidic residues" evidence="1">
    <location>
        <begin position="1"/>
        <end position="19"/>
    </location>
</feature>
<evidence type="ECO:0000313" key="2">
    <source>
        <dbReference type="EMBL" id="MBB6181380.1"/>
    </source>
</evidence>
<dbReference type="AlphaFoldDB" id="A0A7W9YZQ5"/>
<protein>
    <submittedName>
        <fullName evidence="2">Uncharacterized protein</fullName>
    </submittedName>
</protein>
<accession>A0A7W9YZQ5</accession>
<reference evidence="2 3" key="1">
    <citation type="submission" date="2020-08" db="EMBL/GenBank/DDBJ databases">
        <title>Genomic Encyclopedia of Type Strains, Phase IV (KMG-IV): sequencing the most valuable type-strain genomes for metagenomic binning, comparative biology and taxonomic classification.</title>
        <authorList>
            <person name="Goeker M."/>
        </authorList>
    </citation>
    <scope>NUCLEOTIDE SEQUENCE [LARGE SCALE GENOMIC DNA]</scope>
    <source>
        <strain evidence="2 3">DSM 102134</strain>
    </source>
</reference>
<keyword evidence="3" id="KW-1185">Reference proteome</keyword>
<gene>
    <name evidence="2" type="ORF">HNQ75_003367</name>
</gene>